<reference evidence="1 2" key="1">
    <citation type="submission" date="2023-11" db="EMBL/GenBank/DDBJ databases">
        <title>Peredibacter starrii A3.12.</title>
        <authorList>
            <person name="Mitchell R.J."/>
        </authorList>
    </citation>
    <scope>NUCLEOTIDE SEQUENCE [LARGE SCALE GENOMIC DNA]</scope>
    <source>
        <strain evidence="1 2">A3.12</strain>
    </source>
</reference>
<sequence length="82" mass="9095">MNTIKPSSISLEYNEFKTLSTEGTGKLILQCLGGSGWITAKDDPNDYIVYEGCVLEFPENQPAILLQGLSSKLEIEVRRVEC</sequence>
<protein>
    <recommendedName>
        <fullName evidence="3">DUF2917 domain-containing protein</fullName>
    </recommendedName>
</protein>
<dbReference type="RefSeq" id="WP_321392838.1">
    <property type="nucleotide sequence ID" value="NZ_CP139487.1"/>
</dbReference>
<keyword evidence="2" id="KW-1185">Reference proteome</keyword>
<evidence type="ECO:0008006" key="3">
    <source>
        <dbReference type="Google" id="ProtNLM"/>
    </source>
</evidence>
<dbReference type="EMBL" id="CP139487">
    <property type="protein sequence ID" value="WPU64295.1"/>
    <property type="molecule type" value="Genomic_DNA"/>
</dbReference>
<dbReference type="AlphaFoldDB" id="A0AAX4HM94"/>
<evidence type="ECO:0000313" key="1">
    <source>
        <dbReference type="EMBL" id="WPU64295.1"/>
    </source>
</evidence>
<evidence type="ECO:0000313" key="2">
    <source>
        <dbReference type="Proteomes" id="UP001324634"/>
    </source>
</evidence>
<proteinExistence type="predicted"/>
<dbReference type="Proteomes" id="UP001324634">
    <property type="component" value="Chromosome"/>
</dbReference>
<organism evidence="1 2">
    <name type="scientific">Peredibacter starrii</name>
    <dbReference type="NCBI Taxonomy" id="28202"/>
    <lineage>
        <taxon>Bacteria</taxon>
        <taxon>Pseudomonadati</taxon>
        <taxon>Bdellovibrionota</taxon>
        <taxon>Bacteriovoracia</taxon>
        <taxon>Bacteriovoracales</taxon>
        <taxon>Bacteriovoracaceae</taxon>
        <taxon>Peredibacter</taxon>
    </lineage>
</organism>
<name>A0AAX4HM94_9BACT</name>
<dbReference type="KEGG" id="psti:SOO65_16495"/>
<gene>
    <name evidence="1" type="ORF">SOO65_16495</name>
</gene>
<accession>A0AAX4HM94</accession>